<evidence type="ECO:0000313" key="2">
    <source>
        <dbReference type="Proteomes" id="UP000554482"/>
    </source>
</evidence>
<name>A0A7J6W815_THATH</name>
<proteinExistence type="predicted"/>
<reference evidence="1 2" key="1">
    <citation type="submission" date="2020-06" db="EMBL/GenBank/DDBJ databases">
        <title>Transcriptomic and genomic resources for Thalictrum thalictroides and T. hernandezii: Facilitating candidate gene discovery in an emerging model plant lineage.</title>
        <authorList>
            <person name="Arias T."/>
            <person name="Riano-Pachon D.M."/>
            <person name="Di Stilio V.S."/>
        </authorList>
    </citation>
    <scope>NUCLEOTIDE SEQUENCE [LARGE SCALE GENOMIC DNA]</scope>
    <source>
        <strain evidence="2">cv. WT478/WT964</strain>
        <tissue evidence="1">Leaves</tissue>
    </source>
</reference>
<organism evidence="1 2">
    <name type="scientific">Thalictrum thalictroides</name>
    <name type="common">Rue-anemone</name>
    <name type="synonym">Anemone thalictroides</name>
    <dbReference type="NCBI Taxonomy" id="46969"/>
    <lineage>
        <taxon>Eukaryota</taxon>
        <taxon>Viridiplantae</taxon>
        <taxon>Streptophyta</taxon>
        <taxon>Embryophyta</taxon>
        <taxon>Tracheophyta</taxon>
        <taxon>Spermatophyta</taxon>
        <taxon>Magnoliopsida</taxon>
        <taxon>Ranunculales</taxon>
        <taxon>Ranunculaceae</taxon>
        <taxon>Thalictroideae</taxon>
        <taxon>Thalictrum</taxon>
    </lineage>
</organism>
<dbReference type="EMBL" id="JABWDY010019920">
    <property type="protein sequence ID" value="KAF5193539.1"/>
    <property type="molecule type" value="Genomic_DNA"/>
</dbReference>
<accession>A0A7J6W815</accession>
<evidence type="ECO:0000313" key="1">
    <source>
        <dbReference type="EMBL" id="KAF5193539.1"/>
    </source>
</evidence>
<comment type="caution">
    <text evidence="1">The sequence shown here is derived from an EMBL/GenBank/DDBJ whole genome shotgun (WGS) entry which is preliminary data.</text>
</comment>
<keyword evidence="2" id="KW-1185">Reference proteome</keyword>
<sequence length="119" mass="12906">MAGTGYILGRYFHLPSIVGSNQFTASSATESEGLALKEWLQCANKEGVTCLVVFSDSQKRFNSEFLIYFSCKTNQQTNMAAAVALHSSTTPLITKPKPLTLLSSSSSKTLPPNRFLPSP</sequence>
<gene>
    <name evidence="1" type="ORF">FRX31_016874</name>
</gene>
<feature type="non-terminal residue" evidence="1">
    <location>
        <position position="1"/>
    </location>
</feature>
<protein>
    <submittedName>
        <fullName evidence="1">Uncharacterized protein</fullName>
    </submittedName>
</protein>
<dbReference type="Proteomes" id="UP000554482">
    <property type="component" value="Unassembled WGS sequence"/>
</dbReference>
<dbReference type="AlphaFoldDB" id="A0A7J6W815"/>